<keyword evidence="1" id="KW-0677">Repeat</keyword>
<sequence length="96" mass="11081">MWWSDGREYQETGEFADGKKHGEGVLRWPDGRSYNGQWCDGRQHGTAVACTAQGMRRESRWLDGRFIEWLGEIIEDFPRGRRGAEAFARPGPKRPL</sequence>
<evidence type="ECO:0000256" key="1">
    <source>
        <dbReference type="ARBA" id="ARBA00022737"/>
    </source>
</evidence>
<dbReference type="PANTHER" id="PTHR23084:SF263">
    <property type="entry name" value="MORN REPEAT-CONTAINING PROTEIN 1"/>
    <property type="match status" value="1"/>
</dbReference>
<comment type="caution">
    <text evidence="3">The sequence shown here is derived from an EMBL/GenBank/DDBJ whole genome shotgun (WGS) entry which is preliminary data.</text>
</comment>
<evidence type="ECO:0000313" key="4">
    <source>
        <dbReference type="Proteomes" id="UP001189429"/>
    </source>
</evidence>
<evidence type="ECO:0000313" key="3">
    <source>
        <dbReference type="EMBL" id="CAK0876815.1"/>
    </source>
</evidence>
<evidence type="ECO:0008006" key="5">
    <source>
        <dbReference type="Google" id="ProtNLM"/>
    </source>
</evidence>
<feature type="non-terminal residue" evidence="3">
    <location>
        <position position="96"/>
    </location>
</feature>
<dbReference type="SUPFAM" id="SSF82185">
    <property type="entry name" value="Histone H3 K4-specific methyltransferase SET7/9 N-terminal domain"/>
    <property type="match status" value="1"/>
</dbReference>
<gene>
    <name evidence="3" type="ORF">PCOR1329_LOCUS61032</name>
</gene>
<dbReference type="PANTHER" id="PTHR23084">
    <property type="entry name" value="PHOSPHATIDYLINOSITOL-4-PHOSPHATE 5-KINASE RELATED"/>
    <property type="match status" value="1"/>
</dbReference>
<dbReference type="EMBL" id="CAUYUJ010017667">
    <property type="protein sequence ID" value="CAK0876815.1"/>
    <property type="molecule type" value="Genomic_DNA"/>
</dbReference>
<keyword evidence="4" id="KW-1185">Reference proteome</keyword>
<dbReference type="InterPro" id="IPR003409">
    <property type="entry name" value="MORN"/>
</dbReference>
<protein>
    <recommendedName>
        <fullName evidence="5">MORN repeat-containing protein 5</fullName>
    </recommendedName>
</protein>
<dbReference type="Pfam" id="PF02493">
    <property type="entry name" value="MORN"/>
    <property type="match status" value="2"/>
</dbReference>
<proteinExistence type="predicted"/>
<accession>A0ABN9VTH2</accession>
<name>A0ABN9VTH2_9DINO</name>
<organism evidence="3 4">
    <name type="scientific">Prorocentrum cordatum</name>
    <dbReference type="NCBI Taxonomy" id="2364126"/>
    <lineage>
        <taxon>Eukaryota</taxon>
        <taxon>Sar</taxon>
        <taxon>Alveolata</taxon>
        <taxon>Dinophyceae</taxon>
        <taxon>Prorocentrales</taxon>
        <taxon>Prorocentraceae</taxon>
        <taxon>Prorocentrum</taxon>
    </lineage>
</organism>
<dbReference type="Gene3D" id="2.20.110.10">
    <property type="entry name" value="Histone H3 K4-specific methyltransferase SET7/9 N-terminal domain"/>
    <property type="match status" value="1"/>
</dbReference>
<reference evidence="3" key="1">
    <citation type="submission" date="2023-10" db="EMBL/GenBank/DDBJ databases">
        <authorList>
            <person name="Chen Y."/>
            <person name="Shah S."/>
            <person name="Dougan E. K."/>
            <person name="Thang M."/>
            <person name="Chan C."/>
        </authorList>
    </citation>
    <scope>NUCLEOTIDE SEQUENCE [LARGE SCALE GENOMIC DNA]</scope>
</reference>
<feature type="region of interest" description="Disordered" evidence="2">
    <location>
        <begin position="1"/>
        <end position="22"/>
    </location>
</feature>
<evidence type="ECO:0000256" key="2">
    <source>
        <dbReference type="SAM" id="MobiDB-lite"/>
    </source>
</evidence>
<dbReference type="Proteomes" id="UP001189429">
    <property type="component" value="Unassembled WGS sequence"/>
</dbReference>